<dbReference type="Gene3D" id="2.40.170.20">
    <property type="entry name" value="TonB-dependent receptor, beta-barrel domain"/>
    <property type="match status" value="1"/>
</dbReference>
<feature type="chain" id="PRO_5045932087" evidence="12">
    <location>
        <begin position="22"/>
        <end position="702"/>
    </location>
</feature>
<evidence type="ECO:0000256" key="4">
    <source>
        <dbReference type="ARBA" id="ARBA00022452"/>
    </source>
</evidence>
<evidence type="ECO:0000256" key="7">
    <source>
        <dbReference type="ARBA" id="ARBA00023077"/>
    </source>
</evidence>
<comment type="subcellular location">
    <subcellularLocation>
        <location evidence="1 11">Cell outer membrane</location>
        <topology evidence="1 11">Multi-pass membrane protein</topology>
    </subcellularLocation>
</comment>
<evidence type="ECO:0000256" key="10">
    <source>
        <dbReference type="ARBA" id="ARBA00023237"/>
    </source>
</evidence>
<keyword evidence="3 11" id="KW-0813">Transport</keyword>
<feature type="domain" description="TonB-dependent receptor-like beta-barrel" evidence="13">
    <location>
        <begin position="241"/>
        <end position="652"/>
    </location>
</feature>
<dbReference type="PANTHER" id="PTHR30069">
    <property type="entry name" value="TONB-DEPENDENT OUTER MEMBRANE RECEPTOR"/>
    <property type="match status" value="1"/>
</dbReference>
<feature type="signal peptide" evidence="12">
    <location>
        <begin position="1"/>
        <end position="21"/>
    </location>
</feature>
<evidence type="ECO:0000256" key="12">
    <source>
        <dbReference type="SAM" id="SignalP"/>
    </source>
</evidence>
<sequence length="702" mass="76364">MTPVRLASCIALALLAAAAHADDAPPQKATNLGEVDVTARLDEARNSLSPDTGSSQYVMDRQTIQALPLGDSTPLNQVILQAPGVVQDSYGQLHVRGDHANLQYRIDGVLIPESIGGFGQTLDARTIQNVKLLDGALPAQYGDRTAAVVDITTRTPSKDGIGGSVGVTGGQFGTLNPNATLFGRSGAWSWFLTANYLENDVGIENPTASRKPIHDHTNQVKAFGDVSYLINADTRLSFLFGVTNNRFEIPNNPGQEPTFGYLDVTNFDSAQLNERQQEKTRFGVLSLQGKLGGTAYQVSAGQRYSGLHFTPDDIGDLMFNGVASDVRRANRASTLQADFATPLGDSHTLRYGMYASFERASATNDALVFPADADGNQTSTTPLSIVDASRILARTYALYLQDEWSIGDKWTVNYGVRADRYDAFRPESQLSPRVGLVYQPTDSTTIHAGYSRYFTPPASEMISPTSIAKFAGTTNALPDNGNDTPLAERSSYYDVGISQKLGSAWTVGLDSYKRNVSRIQDEGQFGTALVYSTFNYDQGKVKGDEFTLNYDGGALTAYFNFAYNRSVGKRIITGQYNFNPDDLAYIQDHFIHLDHDQKYTSSGGISYAIDDDTRIGADYLFGSGLRRDGLVPNGDTMPAYFQMNFSVSHDFHLTPAGATHTQLALVNAFDRTYELRDGSGIGVGAPQFGPRRGVFLSLQQDF</sequence>
<protein>
    <submittedName>
        <fullName evidence="14">TonB-dependent receptor</fullName>
    </submittedName>
</protein>
<dbReference type="PANTHER" id="PTHR30069:SF29">
    <property type="entry name" value="HEMOGLOBIN AND HEMOGLOBIN-HAPTOGLOBIN-BINDING PROTEIN 1-RELATED"/>
    <property type="match status" value="1"/>
</dbReference>
<evidence type="ECO:0000256" key="8">
    <source>
        <dbReference type="ARBA" id="ARBA00023136"/>
    </source>
</evidence>
<proteinExistence type="inferred from homology"/>
<dbReference type="Pfam" id="PF00593">
    <property type="entry name" value="TonB_dep_Rec_b-barrel"/>
    <property type="match status" value="1"/>
</dbReference>
<dbReference type="Proteomes" id="UP001429601">
    <property type="component" value="Unassembled WGS sequence"/>
</dbReference>
<evidence type="ECO:0000256" key="6">
    <source>
        <dbReference type="ARBA" id="ARBA00022729"/>
    </source>
</evidence>
<dbReference type="InterPro" id="IPR037066">
    <property type="entry name" value="Plug_dom_sf"/>
</dbReference>
<reference evidence="14 15" key="1">
    <citation type="journal article" date="2011" name="Curr. Microbiol.">
        <title>Luteibacter jiangsuensis sp. nov.: a methamidophos-degrading bacterium isolated from a methamidophos-manufacturing factory.</title>
        <authorList>
            <person name="Wang L."/>
            <person name="Wang G.L."/>
            <person name="Li S.P."/>
            <person name="Jiang J.D."/>
        </authorList>
    </citation>
    <scope>NUCLEOTIDE SEQUENCE [LARGE SCALE GENOMIC DNA]</scope>
    <source>
        <strain evidence="14 15">CGMCC 1.10133</strain>
    </source>
</reference>
<dbReference type="InterPro" id="IPR036942">
    <property type="entry name" value="Beta-barrel_TonB_sf"/>
</dbReference>
<keyword evidence="6 12" id="KW-0732">Signal</keyword>
<evidence type="ECO:0000259" key="13">
    <source>
        <dbReference type="Pfam" id="PF00593"/>
    </source>
</evidence>
<comment type="similarity">
    <text evidence="2">Belongs to the TonB-dependent receptor family. Hemoglobin/haptoglobin binding protein subfamily.</text>
</comment>
<name>A0ABX0Q3R9_9GAMM</name>
<dbReference type="Gene3D" id="2.170.130.10">
    <property type="entry name" value="TonB-dependent receptor, plug domain"/>
    <property type="match status" value="1"/>
</dbReference>
<evidence type="ECO:0000256" key="5">
    <source>
        <dbReference type="ARBA" id="ARBA00022692"/>
    </source>
</evidence>
<evidence type="ECO:0000256" key="11">
    <source>
        <dbReference type="PROSITE-ProRule" id="PRU01360"/>
    </source>
</evidence>
<evidence type="ECO:0000256" key="1">
    <source>
        <dbReference type="ARBA" id="ARBA00004571"/>
    </source>
</evidence>
<dbReference type="SUPFAM" id="SSF56935">
    <property type="entry name" value="Porins"/>
    <property type="match status" value="1"/>
</dbReference>
<dbReference type="EMBL" id="JAAQQR010000003">
    <property type="protein sequence ID" value="NID05013.1"/>
    <property type="molecule type" value="Genomic_DNA"/>
</dbReference>
<keyword evidence="4 11" id="KW-1134">Transmembrane beta strand</keyword>
<gene>
    <name evidence="14" type="ORF">HBF26_08960</name>
</gene>
<keyword evidence="10 11" id="KW-0998">Cell outer membrane</keyword>
<keyword evidence="5 11" id="KW-0812">Transmembrane</keyword>
<evidence type="ECO:0000256" key="3">
    <source>
        <dbReference type="ARBA" id="ARBA00022448"/>
    </source>
</evidence>
<dbReference type="InterPro" id="IPR039426">
    <property type="entry name" value="TonB-dep_rcpt-like"/>
</dbReference>
<keyword evidence="8 11" id="KW-0472">Membrane</keyword>
<accession>A0ABX0Q3R9</accession>
<evidence type="ECO:0000256" key="9">
    <source>
        <dbReference type="ARBA" id="ARBA00023170"/>
    </source>
</evidence>
<dbReference type="InterPro" id="IPR000531">
    <property type="entry name" value="Beta-barrel_TonB"/>
</dbReference>
<evidence type="ECO:0000313" key="14">
    <source>
        <dbReference type="EMBL" id="NID05013.1"/>
    </source>
</evidence>
<comment type="caution">
    <text evidence="14">The sequence shown here is derived from an EMBL/GenBank/DDBJ whole genome shotgun (WGS) entry which is preliminary data.</text>
</comment>
<evidence type="ECO:0000256" key="2">
    <source>
        <dbReference type="ARBA" id="ARBA00008143"/>
    </source>
</evidence>
<keyword evidence="9 14" id="KW-0675">Receptor</keyword>
<dbReference type="RefSeq" id="WP_167125155.1">
    <property type="nucleotide sequence ID" value="NZ_JAAQQR010000003.1"/>
</dbReference>
<evidence type="ECO:0000313" key="15">
    <source>
        <dbReference type="Proteomes" id="UP001429601"/>
    </source>
</evidence>
<organism evidence="14 15">
    <name type="scientific">Luteibacter jiangsuensis</name>
    <dbReference type="NCBI Taxonomy" id="637577"/>
    <lineage>
        <taxon>Bacteria</taxon>
        <taxon>Pseudomonadati</taxon>
        <taxon>Pseudomonadota</taxon>
        <taxon>Gammaproteobacteria</taxon>
        <taxon>Lysobacterales</taxon>
        <taxon>Rhodanobacteraceae</taxon>
        <taxon>Luteibacter</taxon>
    </lineage>
</organism>
<keyword evidence="7" id="KW-0798">TonB box</keyword>
<keyword evidence="15" id="KW-1185">Reference proteome</keyword>
<dbReference type="PROSITE" id="PS52016">
    <property type="entry name" value="TONB_DEPENDENT_REC_3"/>
    <property type="match status" value="1"/>
</dbReference>